<organism evidence="2 3">
    <name type="scientific">Desulfocapsa sulfexigens (strain DSM 10523 / SB164P1)</name>
    <dbReference type="NCBI Taxonomy" id="1167006"/>
    <lineage>
        <taxon>Bacteria</taxon>
        <taxon>Pseudomonadati</taxon>
        <taxon>Thermodesulfobacteriota</taxon>
        <taxon>Desulfobulbia</taxon>
        <taxon>Desulfobulbales</taxon>
        <taxon>Desulfocapsaceae</taxon>
        <taxon>Desulfocapsa</taxon>
    </lineage>
</organism>
<dbReference type="EMBL" id="CP003985">
    <property type="protein sequence ID" value="AGF78432.1"/>
    <property type="molecule type" value="Genomic_DNA"/>
</dbReference>
<dbReference type="Pfam" id="PF04101">
    <property type="entry name" value="Glyco_tran_28_C"/>
    <property type="match status" value="1"/>
</dbReference>
<evidence type="ECO:0000259" key="1">
    <source>
        <dbReference type="Pfam" id="PF04101"/>
    </source>
</evidence>
<protein>
    <submittedName>
        <fullName evidence="2">Putative glycosyl transferase</fullName>
    </submittedName>
</protein>
<feature type="domain" description="Glycosyl transferase family 28 C-terminal" evidence="1">
    <location>
        <begin position="222"/>
        <end position="366"/>
    </location>
</feature>
<dbReference type="HOGENOM" id="CLU_055279_0_0_7"/>
<dbReference type="PANTHER" id="PTHR21015:SF28">
    <property type="entry name" value="SLL1722 PROTEIN"/>
    <property type="match status" value="1"/>
</dbReference>
<dbReference type="eggNOG" id="COG4671">
    <property type="taxonomic scope" value="Bacteria"/>
</dbReference>
<dbReference type="InterPro" id="IPR007235">
    <property type="entry name" value="Glyco_trans_28_C"/>
</dbReference>
<dbReference type="RefSeq" id="WP_015404123.1">
    <property type="nucleotide sequence ID" value="NC_020304.1"/>
</dbReference>
<dbReference type="SUPFAM" id="SSF53756">
    <property type="entry name" value="UDP-Glycosyltransferase/glycogen phosphorylase"/>
    <property type="match status" value="2"/>
</dbReference>
<dbReference type="KEGG" id="dsf:UWK_01875"/>
<dbReference type="STRING" id="1167006.UWK_01875"/>
<name>M1P9W7_DESSD</name>
<gene>
    <name evidence="2" type="ordered locus">UWK_01875</name>
</gene>
<keyword evidence="2" id="KW-0808">Transferase</keyword>
<dbReference type="Proteomes" id="UP000011721">
    <property type="component" value="Chromosome"/>
</dbReference>
<dbReference type="Gene3D" id="3.40.50.2000">
    <property type="entry name" value="Glycogen Phosphorylase B"/>
    <property type="match status" value="1"/>
</dbReference>
<proteinExistence type="predicted"/>
<accession>M1P9W7</accession>
<evidence type="ECO:0000313" key="3">
    <source>
        <dbReference type="Proteomes" id="UP000011721"/>
    </source>
</evidence>
<dbReference type="PANTHER" id="PTHR21015">
    <property type="entry name" value="UDP-N-ACETYLGLUCOSAMINE--N-ACETYLMURAMYL-(PENTAPEPTIDE) PYROPHOSPHORYL-UNDECAPRENOL N-ACETYLGLUCOSAMINE TRANSFERASE 1"/>
    <property type="match status" value="1"/>
</dbReference>
<evidence type="ECO:0000313" key="2">
    <source>
        <dbReference type="EMBL" id="AGF78432.1"/>
    </source>
</evidence>
<dbReference type="PATRIC" id="fig|1167006.5.peg.2065"/>
<dbReference type="GO" id="GO:0016758">
    <property type="term" value="F:hexosyltransferase activity"/>
    <property type="evidence" value="ECO:0007669"/>
    <property type="project" value="InterPro"/>
</dbReference>
<reference evidence="3" key="1">
    <citation type="journal article" date="2013" name="Stand. Genomic Sci.">
        <title>Complete genome sequence of Desulfocapsa sulfexigens, a marine deltaproteobacterium specialized in disproportionating inorganic sulfur compounds.</title>
        <authorList>
            <person name="Finster K.W."/>
            <person name="Kjeldsen K.U."/>
            <person name="Kube M."/>
            <person name="Reinhardt R."/>
            <person name="Mussmann M."/>
            <person name="Amann R."/>
            <person name="Schreiber L."/>
        </authorList>
    </citation>
    <scope>NUCLEOTIDE SEQUENCE [LARGE SCALE GENOMIC DNA]</scope>
    <source>
        <strain evidence="3">DSM 10523 / SB164P1</strain>
    </source>
</reference>
<keyword evidence="3" id="KW-1185">Reference proteome</keyword>
<sequence length="391" mass="43628">MKIACYCQHVLGIGHFHRSLAICEALAERHETVMILGGPDVNLPESAVHFLQLPGLKMDAEFSELLPCAEGADLKQVKENRRKQLFDFFTSFQPDIFLIELYPFGRKAFRFELDPILDDIGSRTLPPCLRLCSLRDILVEKTDKHKFEARVLQKLNSSFDGLLIHSDPDFIPLQNTFGSMDSITIPYRYTGFIAPTMTRQKAGSMLRQDLGLSAEDKLVVASIGGGNVGAELLYATAQAALLLEQKTNTIHIHLFTGIYSAPGLQEGLKAVPASNITVHSFCSNFPDWLEAADISISMAGYNTCMNLLAAGIPALLYPFAQNREQRMRISAFSRTSDFMLLESEDLEPRHLAEKITAQLRFNKKTSQAQLNGAMLSCKLISDPKLWSQKTR</sequence>
<dbReference type="AlphaFoldDB" id="M1P9W7"/>
<dbReference type="OrthoDB" id="503443at2"/>